<dbReference type="GO" id="GO:0009432">
    <property type="term" value="P:SOS response"/>
    <property type="evidence" value="ECO:0007669"/>
    <property type="project" value="TreeGrafter"/>
</dbReference>
<gene>
    <name evidence="3" type="ORF">PITCH_A220033</name>
</gene>
<dbReference type="PANTHER" id="PTHR21621">
    <property type="entry name" value="RIBOSOMAL PROTEIN S6 MODIFICATION PROTEIN"/>
    <property type="match status" value="1"/>
</dbReference>
<dbReference type="PANTHER" id="PTHR21621:SF0">
    <property type="entry name" value="BETA-CITRYLGLUTAMATE SYNTHASE B-RELATED"/>
    <property type="match status" value="1"/>
</dbReference>
<sequence length="286" mass="32165">MILSFHPCLEADANIILGSRRLNNNDLDLIRNADAIILPQARPEEIYKACSGCGALMFPNYEARFKYPGKIGQARLFKEHGLPHPETICWRSVEQYEQSFPAGSESLPHSLPFLIKDDKTHEAEGVFLVEDRSGLESSLGFLRQWESSGRSGFITQAFVPSEGNVLRVVIVGKRIISYWKRPSDSVGLITTISRGAKVDHHWRPDLKEKGHIAVSRLALMSGINLAAADLVFSMLEKEPEPFFLEINYYFGREGLGGSQSYYQMLYQAVRNWLKDGGYDPDAVKLV</sequence>
<proteinExistence type="predicted"/>
<dbReference type="Gene3D" id="3.30.470.20">
    <property type="entry name" value="ATP-grasp fold, B domain"/>
    <property type="match status" value="1"/>
</dbReference>
<organism evidence="3">
    <name type="scientific">uncultured Desulfobacterium sp</name>
    <dbReference type="NCBI Taxonomy" id="201089"/>
    <lineage>
        <taxon>Bacteria</taxon>
        <taxon>Pseudomonadati</taxon>
        <taxon>Thermodesulfobacteriota</taxon>
        <taxon>Desulfobacteria</taxon>
        <taxon>Desulfobacterales</taxon>
        <taxon>Desulfobacteriaceae</taxon>
        <taxon>Desulfobacterium</taxon>
        <taxon>environmental samples</taxon>
    </lineage>
</organism>
<keyword evidence="1" id="KW-0067">ATP-binding</keyword>
<dbReference type="SUPFAM" id="SSF56059">
    <property type="entry name" value="Glutathione synthetase ATP-binding domain-like"/>
    <property type="match status" value="1"/>
</dbReference>
<evidence type="ECO:0000313" key="3">
    <source>
        <dbReference type="EMBL" id="SPD74266.1"/>
    </source>
</evidence>
<dbReference type="GO" id="GO:0005737">
    <property type="term" value="C:cytoplasm"/>
    <property type="evidence" value="ECO:0007669"/>
    <property type="project" value="TreeGrafter"/>
</dbReference>
<dbReference type="GO" id="GO:0018169">
    <property type="term" value="F:ribosomal S6-glutamic acid ligase activity"/>
    <property type="evidence" value="ECO:0007669"/>
    <property type="project" value="TreeGrafter"/>
</dbReference>
<keyword evidence="1" id="KW-0547">Nucleotide-binding</keyword>
<dbReference type="PROSITE" id="PS50975">
    <property type="entry name" value="ATP_GRASP"/>
    <property type="match status" value="1"/>
</dbReference>
<dbReference type="GO" id="GO:0005524">
    <property type="term" value="F:ATP binding"/>
    <property type="evidence" value="ECO:0007669"/>
    <property type="project" value="UniProtKB-UniRule"/>
</dbReference>
<feature type="domain" description="ATP-grasp" evidence="2">
    <location>
        <begin position="74"/>
        <end position="273"/>
    </location>
</feature>
<name>A0A445MXP8_9BACT</name>
<dbReference type="EMBL" id="OJIN01000135">
    <property type="protein sequence ID" value="SPD74266.1"/>
    <property type="molecule type" value="Genomic_DNA"/>
</dbReference>
<evidence type="ECO:0000259" key="2">
    <source>
        <dbReference type="PROSITE" id="PS50975"/>
    </source>
</evidence>
<dbReference type="InterPro" id="IPR011761">
    <property type="entry name" value="ATP-grasp"/>
</dbReference>
<accession>A0A445MXP8</accession>
<protein>
    <submittedName>
        <fullName evidence="3">RimK-like ATP-grasp domain protein</fullName>
    </submittedName>
</protein>
<dbReference type="AlphaFoldDB" id="A0A445MXP8"/>
<dbReference type="GO" id="GO:0046872">
    <property type="term" value="F:metal ion binding"/>
    <property type="evidence" value="ECO:0007669"/>
    <property type="project" value="InterPro"/>
</dbReference>
<evidence type="ECO:0000256" key="1">
    <source>
        <dbReference type="PROSITE-ProRule" id="PRU00409"/>
    </source>
</evidence>
<reference evidence="3" key="1">
    <citation type="submission" date="2018-01" db="EMBL/GenBank/DDBJ databases">
        <authorList>
            <person name="Regsiter A."/>
            <person name="William W."/>
        </authorList>
    </citation>
    <scope>NUCLEOTIDE SEQUENCE</scope>
    <source>
        <strain evidence="3">TRIP AH-1</strain>
    </source>
</reference>